<dbReference type="Proteomes" id="UP000001194">
    <property type="component" value="Unassembled WGS sequence"/>
</dbReference>
<evidence type="ECO:0000313" key="1">
    <source>
        <dbReference type="EMBL" id="EDR13509.1"/>
    </source>
</evidence>
<proteinExistence type="predicted"/>
<sequence>MELIDWARVRFFECQFACCSDEQAAEASHAHHRFALNTLTCLLPELMQSLMDATHGLRRINSPKTTNISPPAPNAPHPDPLTLIAPFVIKALVTVYPSLLAIAVEAALAICAAMGAIPHTPPSTTN</sequence>
<accession>B0CWH6</accession>
<keyword evidence="2" id="KW-1185">Reference proteome</keyword>
<dbReference type="RefSeq" id="XP_001876007.1">
    <property type="nucleotide sequence ID" value="XM_001875972.1"/>
</dbReference>
<dbReference type="GeneID" id="6071315"/>
<gene>
    <name evidence="1" type="ORF">LACBIDRAFT_322495</name>
</gene>
<dbReference type="HOGENOM" id="CLU_1981946_0_0_1"/>
<reference evidence="1 2" key="1">
    <citation type="journal article" date="2008" name="Nature">
        <title>The genome of Laccaria bicolor provides insights into mycorrhizal symbiosis.</title>
        <authorList>
            <person name="Martin F."/>
            <person name="Aerts A."/>
            <person name="Ahren D."/>
            <person name="Brun A."/>
            <person name="Danchin E.G.J."/>
            <person name="Duchaussoy F."/>
            <person name="Gibon J."/>
            <person name="Kohler A."/>
            <person name="Lindquist E."/>
            <person name="Pereda V."/>
            <person name="Salamov A."/>
            <person name="Shapiro H.J."/>
            <person name="Wuyts J."/>
            <person name="Blaudez D."/>
            <person name="Buee M."/>
            <person name="Brokstein P."/>
            <person name="Canbaeck B."/>
            <person name="Cohen D."/>
            <person name="Courty P.E."/>
            <person name="Coutinho P.M."/>
            <person name="Delaruelle C."/>
            <person name="Detter J.C."/>
            <person name="Deveau A."/>
            <person name="DiFazio S."/>
            <person name="Duplessis S."/>
            <person name="Fraissinet-Tachet L."/>
            <person name="Lucic E."/>
            <person name="Frey-Klett P."/>
            <person name="Fourrey C."/>
            <person name="Feussner I."/>
            <person name="Gay G."/>
            <person name="Grimwood J."/>
            <person name="Hoegger P.J."/>
            <person name="Jain P."/>
            <person name="Kilaru S."/>
            <person name="Labbe J."/>
            <person name="Lin Y.C."/>
            <person name="Legue V."/>
            <person name="Le Tacon F."/>
            <person name="Marmeisse R."/>
            <person name="Melayah D."/>
            <person name="Montanini B."/>
            <person name="Muratet M."/>
            <person name="Nehls U."/>
            <person name="Niculita-Hirzel H."/>
            <person name="Oudot-Le Secq M.P."/>
            <person name="Peter M."/>
            <person name="Quesneville H."/>
            <person name="Rajashekar B."/>
            <person name="Reich M."/>
            <person name="Rouhier N."/>
            <person name="Schmutz J."/>
            <person name="Yin T."/>
            <person name="Chalot M."/>
            <person name="Henrissat B."/>
            <person name="Kuees U."/>
            <person name="Lucas S."/>
            <person name="Van de Peer Y."/>
            <person name="Podila G.K."/>
            <person name="Polle A."/>
            <person name="Pukkila P.J."/>
            <person name="Richardson P.M."/>
            <person name="Rouze P."/>
            <person name="Sanders I.R."/>
            <person name="Stajich J.E."/>
            <person name="Tunlid A."/>
            <person name="Tuskan G."/>
            <person name="Grigoriev I.V."/>
        </authorList>
    </citation>
    <scope>NUCLEOTIDE SEQUENCE [LARGE SCALE GENOMIC DNA]</scope>
    <source>
        <strain evidence="2">S238N-H82 / ATCC MYA-4686</strain>
    </source>
</reference>
<evidence type="ECO:0000313" key="2">
    <source>
        <dbReference type="Proteomes" id="UP000001194"/>
    </source>
</evidence>
<protein>
    <submittedName>
        <fullName evidence="1">Predicted protein</fullName>
    </submittedName>
</protein>
<dbReference type="EMBL" id="DS547093">
    <property type="protein sequence ID" value="EDR13509.1"/>
    <property type="molecule type" value="Genomic_DNA"/>
</dbReference>
<dbReference type="InParanoid" id="B0CWH6"/>
<organism evidence="2">
    <name type="scientific">Laccaria bicolor (strain S238N-H82 / ATCC MYA-4686)</name>
    <name type="common">Bicoloured deceiver</name>
    <name type="synonym">Laccaria laccata var. bicolor</name>
    <dbReference type="NCBI Taxonomy" id="486041"/>
    <lineage>
        <taxon>Eukaryota</taxon>
        <taxon>Fungi</taxon>
        <taxon>Dikarya</taxon>
        <taxon>Basidiomycota</taxon>
        <taxon>Agaricomycotina</taxon>
        <taxon>Agaricomycetes</taxon>
        <taxon>Agaricomycetidae</taxon>
        <taxon>Agaricales</taxon>
        <taxon>Agaricineae</taxon>
        <taxon>Hydnangiaceae</taxon>
        <taxon>Laccaria</taxon>
    </lineage>
</organism>
<dbReference type="AlphaFoldDB" id="B0CWH6"/>
<dbReference type="KEGG" id="lbc:LACBIDRAFT_322495"/>
<name>B0CWH6_LACBS</name>